<evidence type="ECO:0000313" key="8">
    <source>
        <dbReference type="EMBL" id="OGM02861.1"/>
    </source>
</evidence>
<dbReference type="InterPro" id="IPR011010">
    <property type="entry name" value="DNA_brk_join_enz"/>
</dbReference>
<dbReference type="InterPro" id="IPR002104">
    <property type="entry name" value="Integrase_catalytic"/>
</dbReference>
<dbReference type="PROSITE" id="PS51900">
    <property type="entry name" value="CB"/>
    <property type="match status" value="1"/>
</dbReference>
<protein>
    <recommendedName>
        <fullName evidence="10">Integrase</fullName>
    </recommendedName>
</protein>
<gene>
    <name evidence="8" type="ORF">A2008_04025</name>
</gene>
<dbReference type="Proteomes" id="UP000178735">
    <property type="component" value="Unassembled WGS sequence"/>
</dbReference>
<evidence type="ECO:0000259" key="7">
    <source>
        <dbReference type="PROSITE" id="PS51900"/>
    </source>
</evidence>
<feature type="domain" description="Core-binding (CB)" evidence="7">
    <location>
        <begin position="1"/>
        <end position="77"/>
    </location>
</feature>
<dbReference type="InterPro" id="IPR013762">
    <property type="entry name" value="Integrase-like_cat_sf"/>
</dbReference>
<dbReference type="Pfam" id="PF13495">
    <property type="entry name" value="Phage_int_SAM_4"/>
    <property type="match status" value="1"/>
</dbReference>
<evidence type="ECO:0000256" key="4">
    <source>
        <dbReference type="ARBA" id="ARBA00023172"/>
    </source>
</evidence>
<evidence type="ECO:0000259" key="6">
    <source>
        <dbReference type="PROSITE" id="PS51898"/>
    </source>
</evidence>
<feature type="domain" description="Tyr recombinase" evidence="6">
    <location>
        <begin position="94"/>
        <end position="267"/>
    </location>
</feature>
<organism evidence="8 9">
    <name type="scientific">Candidatus Wallbacteria bacterium GWC2_49_35</name>
    <dbReference type="NCBI Taxonomy" id="1817813"/>
    <lineage>
        <taxon>Bacteria</taxon>
        <taxon>Candidatus Walliibacteriota</taxon>
    </lineage>
</organism>
<dbReference type="NCBIfam" id="NF040815">
    <property type="entry name" value="recomb_XerA_Arch"/>
    <property type="match status" value="1"/>
</dbReference>
<sequence>MQKLENELISRRYSKSTIKSYVHHVENFMEFIDKPSSYATEADVKSYVLSLAVDKEFSTSSMNIAINAIKFFLSEILDKNYITSVIKRPRKDKKLPVVLSSEEVKKILGVTKNFKHNLLLMIIYSCGLRVGEAVNLKFEDVDFDRRMLKIRSGKGRKDRYTIISNAALASLKIYMKPFSPSDWIFPGTPSKNHITTRTAEKVFETALKNAAIKKSAGIHSLRHSFATHLLESGVDIRYIQQLLGHVNLKTTEIYTHVSTKHIEKIVSPLDSIMR</sequence>
<evidence type="ECO:0000256" key="1">
    <source>
        <dbReference type="ARBA" id="ARBA00008857"/>
    </source>
</evidence>
<dbReference type="GO" id="GO:0006310">
    <property type="term" value="P:DNA recombination"/>
    <property type="evidence" value="ECO:0007669"/>
    <property type="project" value="UniProtKB-KW"/>
</dbReference>
<comment type="similarity">
    <text evidence="1">Belongs to the 'phage' integrase family.</text>
</comment>
<reference evidence="8 9" key="1">
    <citation type="journal article" date="2016" name="Nat. Commun.">
        <title>Thousands of microbial genomes shed light on interconnected biogeochemical processes in an aquifer system.</title>
        <authorList>
            <person name="Anantharaman K."/>
            <person name="Brown C.T."/>
            <person name="Hug L.A."/>
            <person name="Sharon I."/>
            <person name="Castelle C.J."/>
            <person name="Probst A.J."/>
            <person name="Thomas B.C."/>
            <person name="Singh A."/>
            <person name="Wilkins M.J."/>
            <person name="Karaoz U."/>
            <person name="Brodie E.L."/>
            <person name="Williams K.H."/>
            <person name="Hubbard S.S."/>
            <person name="Banfield J.F."/>
        </authorList>
    </citation>
    <scope>NUCLEOTIDE SEQUENCE [LARGE SCALE GENOMIC DNA]</scope>
</reference>
<dbReference type="InterPro" id="IPR044068">
    <property type="entry name" value="CB"/>
</dbReference>
<dbReference type="STRING" id="1817813.A2008_04025"/>
<dbReference type="GO" id="GO:0003677">
    <property type="term" value="F:DNA binding"/>
    <property type="evidence" value="ECO:0007669"/>
    <property type="project" value="UniProtKB-UniRule"/>
</dbReference>
<dbReference type="AlphaFoldDB" id="A0A1F7WJ81"/>
<dbReference type="EMBL" id="MGFH01000198">
    <property type="protein sequence ID" value="OGM02861.1"/>
    <property type="molecule type" value="Genomic_DNA"/>
</dbReference>
<keyword evidence="4" id="KW-0233">DNA recombination</keyword>
<evidence type="ECO:0008006" key="10">
    <source>
        <dbReference type="Google" id="ProtNLM"/>
    </source>
</evidence>
<keyword evidence="3 5" id="KW-0238">DNA-binding</keyword>
<comment type="caution">
    <text evidence="8">The sequence shown here is derived from an EMBL/GenBank/DDBJ whole genome shotgun (WGS) entry which is preliminary data.</text>
</comment>
<dbReference type="PANTHER" id="PTHR30349">
    <property type="entry name" value="PHAGE INTEGRASE-RELATED"/>
    <property type="match status" value="1"/>
</dbReference>
<evidence type="ECO:0000256" key="3">
    <source>
        <dbReference type="ARBA" id="ARBA00023125"/>
    </source>
</evidence>
<evidence type="ECO:0000313" key="9">
    <source>
        <dbReference type="Proteomes" id="UP000178735"/>
    </source>
</evidence>
<dbReference type="PROSITE" id="PS51898">
    <property type="entry name" value="TYR_RECOMBINASE"/>
    <property type="match status" value="1"/>
</dbReference>
<evidence type="ECO:0000256" key="5">
    <source>
        <dbReference type="PROSITE-ProRule" id="PRU01248"/>
    </source>
</evidence>
<keyword evidence="2" id="KW-0229">DNA integration</keyword>
<proteinExistence type="inferred from homology"/>
<dbReference type="InterPro" id="IPR004107">
    <property type="entry name" value="Integrase_SAM-like_N"/>
</dbReference>
<dbReference type="InterPro" id="IPR050090">
    <property type="entry name" value="Tyrosine_recombinase_XerCD"/>
</dbReference>
<name>A0A1F7WJ81_9BACT</name>
<dbReference type="Gene3D" id="1.10.443.10">
    <property type="entry name" value="Intergrase catalytic core"/>
    <property type="match status" value="1"/>
</dbReference>
<dbReference type="SUPFAM" id="SSF56349">
    <property type="entry name" value="DNA breaking-rejoining enzymes"/>
    <property type="match status" value="1"/>
</dbReference>
<dbReference type="Gene3D" id="1.10.150.130">
    <property type="match status" value="1"/>
</dbReference>
<dbReference type="PANTHER" id="PTHR30349:SF64">
    <property type="entry name" value="PROPHAGE INTEGRASE INTD-RELATED"/>
    <property type="match status" value="1"/>
</dbReference>
<accession>A0A1F7WJ81</accession>
<dbReference type="Pfam" id="PF00589">
    <property type="entry name" value="Phage_integrase"/>
    <property type="match status" value="1"/>
</dbReference>
<dbReference type="GO" id="GO:0015074">
    <property type="term" value="P:DNA integration"/>
    <property type="evidence" value="ECO:0007669"/>
    <property type="project" value="UniProtKB-KW"/>
</dbReference>
<dbReference type="InterPro" id="IPR010998">
    <property type="entry name" value="Integrase_recombinase_N"/>
</dbReference>
<evidence type="ECO:0000256" key="2">
    <source>
        <dbReference type="ARBA" id="ARBA00022908"/>
    </source>
</evidence>